<dbReference type="SMART" id="SM00382">
    <property type="entry name" value="AAA"/>
    <property type="match status" value="1"/>
</dbReference>
<dbReference type="CDD" id="cd03300">
    <property type="entry name" value="ABC_PotA_N"/>
    <property type="match status" value="1"/>
</dbReference>
<dbReference type="NCBIfam" id="TIGR01187">
    <property type="entry name" value="potA"/>
    <property type="match status" value="1"/>
</dbReference>
<sequence length="378" mass="40961">MNGTGASRTGSDPLSGRGASVTLSSLEKTYDRANAAAKAVDGVSLDIRSGEFLTLLGPSGSGKTTTLMMIAGFETPTAGDIAIDGTSVVAMPPYRRNIGMVFQNYALFPHLTVEENIGFPLKQRGVPKAERARLVAEALELVHLPGYGARYPRQLSGGQQQRVAVARAVVFKPRLLLMDEPLGALDKQLRENLQLEMRRLHADLGITFIYVTHDQEEALTMSDRIAVMNDGKVAQVGRPEDLYDRPDNRFVAGFIGESNFLPAVVRGMEDDVVIAECDGTLIRALCPGRPVSGEKVTLTTRPERLRFADSAWAATTPQNRMSVTVTEAVFAGERCRYMLQAGDGTSIVLKEPSSAAIRRRAVGERAEIAWSVADTILV</sequence>
<dbReference type="Pfam" id="PF00005">
    <property type="entry name" value="ABC_tran"/>
    <property type="match status" value="1"/>
</dbReference>
<dbReference type="InterPro" id="IPR003439">
    <property type="entry name" value="ABC_transporter-like_ATP-bd"/>
</dbReference>
<comment type="caution">
    <text evidence="9">The sequence shown here is derived from an EMBL/GenBank/DDBJ whole genome shotgun (WGS) entry which is preliminary data.</text>
</comment>
<evidence type="ECO:0000256" key="6">
    <source>
        <dbReference type="ARBA" id="ARBA00023136"/>
    </source>
</evidence>
<dbReference type="InterPro" id="IPR005893">
    <property type="entry name" value="PotA-like"/>
</dbReference>
<reference evidence="9 10" key="1">
    <citation type="submission" date="2021-06" db="EMBL/GenBank/DDBJ databases">
        <authorList>
            <person name="Lee D.H."/>
        </authorList>
    </citation>
    <scope>NUCLEOTIDE SEQUENCE [LARGE SCALE GENOMIC DNA]</scope>
    <source>
        <strain evidence="9 10">MMS21-HV4-11</strain>
    </source>
</reference>
<evidence type="ECO:0000256" key="4">
    <source>
        <dbReference type="ARBA" id="ARBA00022840"/>
    </source>
</evidence>
<dbReference type="InterPro" id="IPR050093">
    <property type="entry name" value="ABC_SmlMolc_Importer"/>
</dbReference>
<proteinExistence type="inferred from homology"/>
<keyword evidence="5 7" id="KW-1278">Translocase</keyword>
<comment type="similarity">
    <text evidence="7">Belongs to the ABC transporter superfamily. Spermidine/putrescine importer (TC 3.A.1.11.1) family.</text>
</comment>
<comment type="function">
    <text evidence="7">Part of the ABC transporter complex PotABCD involved in spermidine/putrescine import. Responsible for energy coupling to the transport system.</text>
</comment>
<evidence type="ECO:0000256" key="3">
    <source>
        <dbReference type="ARBA" id="ARBA00022741"/>
    </source>
</evidence>
<evidence type="ECO:0000256" key="7">
    <source>
        <dbReference type="RuleBase" id="RU364083"/>
    </source>
</evidence>
<evidence type="ECO:0000259" key="8">
    <source>
        <dbReference type="PROSITE" id="PS50893"/>
    </source>
</evidence>
<dbReference type="PANTHER" id="PTHR42781">
    <property type="entry name" value="SPERMIDINE/PUTRESCINE IMPORT ATP-BINDING PROTEIN POTA"/>
    <property type="match status" value="1"/>
</dbReference>
<gene>
    <name evidence="7" type="primary">potA</name>
    <name evidence="9" type="ORF">KQ910_24125</name>
</gene>
<keyword evidence="1 7" id="KW-0813">Transport</keyword>
<dbReference type="Pfam" id="PF08402">
    <property type="entry name" value="TOBE_2"/>
    <property type="match status" value="1"/>
</dbReference>
<evidence type="ECO:0000256" key="5">
    <source>
        <dbReference type="ARBA" id="ARBA00022967"/>
    </source>
</evidence>
<evidence type="ECO:0000313" key="9">
    <source>
        <dbReference type="EMBL" id="MBU8876884.1"/>
    </source>
</evidence>
<comment type="subunit">
    <text evidence="7">The complex is composed of two ATP-binding proteins (PotA), two transmembrane proteins (PotB and PotC) and a solute-binding protein (PotD).</text>
</comment>
<name>A0ABS6IQK4_9HYPH</name>
<dbReference type="PROSITE" id="PS50893">
    <property type="entry name" value="ABC_TRANSPORTER_2"/>
    <property type="match status" value="1"/>
</dbReference>
<keyword evidence="4 7" id="KW-0067">ATP-binding</keyword>
<dbReference type="PANTHER" id="PTHR42781:SF4">
    <property type="entry name" value="SPERMIDINE_PUTRESCINE IMPORT ATP-BINDING PROTEIN POTA"/>
    <property type="match status" value="1"/>
</dbReference>
<comment type="catalytic activity">
    <reaction evidence="7">
        <text>ATP + H2O + polyamine-[polyamine-binding protein]Side 1 = ADP + phosphate + polyamineSide 2 + [polyamine-binding protein]Side 1.</text>
        <dbReference type="EC" id="7.6.2.11"/>
    </reaction>
</comment>
<dbReference type="EMBL" id="JAHOPB010000003">
    <property type="protein sequence ID" value="MBU8876884.1"/>
    <property type="molecule type" value="Genomic_DNA"/>
</dbReference>
<dbReference type="Proteomes" id="UP000727907">
    <property type="component" value="Unassembled WGS sequence"/>
</dbReference>
<dbReference type="RefSeq" id="WP_216966125.1">
    <property type="nucleotide sequence ID" value="NZ_JAHOPB010000003.1"/>
</dbReference>
<protein>
    <recommendedName>
        <fullName evidence="7">Spermidine/putrescine import ATP-binding protein PotA</fullName>
        <ecNumber evidence="7">7.6.2.11</ecNumber>
    </recommendedName>
</protein>
<feature type="domain" description="ABC transporter" evidence="8">
    <location>
        <begin position="21"/>
        <end position="255"/>
    </location>
</feature>
<dbReference type="GO" id="GO:0005524">
    <property type="term" value="F:ATP binding"/>
    <property type="evidence" value="ECO:0007669"/>
    <property type="project" value="UniProtKB-KW"/>
</dbReference>
<accession>A0ABS6IQK4</accession>
<keyword evidence="10" id="KW-1185">Reference proteome</keyword>
<dbReference type="InterPro" id="IPR003593">
    <property type="entry name" value="AAA+_ATPase"/>
</dbReference>
<dbReference type="InterPro" id="IPR017879">
    <property type="entry name" value="PotA_ATP-bd"/>
</dbReference>
<keyword evidence="6 7" id="KW-0472">Membrane</keyword>
<organism evidence="9 10">
    <name type="scientific">Reyranella humidisoli</name>
    <dbReference type="NCBI Taxonomy" id="2849149"/>
    <lineage>
        <taxon>Bacteria</taxon>
        <taxon>Pseudomonadati</taxon>
        <taxon>Pseudomonadota</taxon>
        <taxon>Alphaproteobacteria</taxon>
        <taxon>Hyphomicrobiales</taxon>
        <taxon>Reyranellaceae</taxon>
        <taxon>Reyranella</taxon>
    </lineage>
</organism>
<dbReference type="PROSITE" id="PS00211">
    <property type="entry name" value="ABC_TRANSPORTER_1"/>
    <property type="match status" value="1"/>
</dbReference>
<evidence type="ECO:0000313" key="10">
    <source>
        <dbReference type="Proteomes" id="UP000727907"/>
    </source>
</evidence>
<keyword evidence="3 7" id="KW-0547">Nucleotide-binding</keyword>
<evidence type="ECO:0000256" key="2">
    <source>
        <dbReference type="ARBA" id="ARBA00022475"/>
    </source>
</evidence>
<keyword evidence="2 7" id="KW-1003">Cell membrane</keyword>
<dbReference type="EC" id="7.6.2.11" evidence="7"/>
<dbReference type="InterPro" id="IPR013611">
    <property type="entry name" value="Transp-assoc_OB_typ2"/>
</dbReference>
<evidence type="ECO:0000256" key="1">
    <source>
        <dbReference type="ARBA" id="ARBA00022448"/>
    </source>
</evidence>
<dbReference type="InterPro" id="IPR017871">
    <property type="entry name" value="ABC_transporter-like_CS"/>
</dbReference>